<dbReference type="SUPFAM" id="SSF46894">
    <property type="entry name" value="C-terminal effector domain of the bipartite response regulators"/>
    <property type="match status" value="1"/>
</dbReference>
<dbReference type="SMART" id="SM00448">
    <property type="entry name" value="REC"/>
    <property type="match status" value="1"/>
</dbReference>
<reference evidence="8 9" key="1">
    <citation type="submission" date="2010-10" db="EMBL/GenBank/DDBJ databases">
        <title>Complete sequence of Frankia sp. EuI1c.</title>
        <authorList>
            <consortium name="US DOE Joint Genome Institute"/>
            <person name="Lucas S."/>
            <person name="Copeland A."/>
            <person name="Lapidus A."/>
            <person name="Cheng J.-F."/>
            <person name="Bruce D."/>
            <person name="Goodwin L."/>
            <person name="Pitluck S."/>
            <person name="Chertkov O."/>
            <person name="Detter J.C."/>
            <person name="Han C."/>
            <person name="Tapia R."/>
            <person name="Land M."/>
            <person name="Hauser L."/>
            <person name="Jeffries C."/>
            <person name="Kyrpides N."/>
            <person name="Ivanova N."/>
            <person name="Mikhailova N."/>
            <person name="Beauchemin N."/>
            <person name="Sen A."/>
            <person name="Sur S.A."/>
            <person name="Gtari M."/>
            <person name="Wall L."/>
            <person name="Tisa L."/>
            <person name="Woyke T."/>
        </authorList>
    </citation>
    <scope>NUCLEOTIDE SEQUENCE [LARGE SCALE GENOMIC DNA]</scope>
    <source>
        <strain evidence="9">DSM 45817 / CECT 9037 / EuI1c</strain>
    </source>
</reference>
<dbReference type="Pfam" id="PF00196">
    <property type="entry name" value="GerE"/>
    <property type="match status" value="1"/>
</dbReference>
<evidence type="ECO:0000259" key="7">
    <source>
        <dbReference type="PROSITE" id="PS50110"/>
    </source>
</evidence>
<dbReference type="Proteomes" id="UP000002484">
    <property type="component" value="Chromosome"/>
</dbReference>
<dbReference type="InterPro" id="IPR001789">
    <property type="entry name" value="Sig_transdc_resp-reg_receiver"/>
</dbReference>
<keyword evidence="9" id="KW-1185">Reference proteome</keyword>
<feature type="domain" description="Response regulatory" evidence="7">
    <location>
        <begin position="20"/>
        <end position="136"/>
    </location>
</feature>
<feature type="modified residue" description="4-aspartylphosphate" evidence="5">
    <location>
        <position position="71"/>
    </location>
</feature>
<keyword evidence="2" id="KW-0805">Transcription regulation</keyword>
<dbReference type="CDD" id="cd17535">
    <property type="entry name" value="REC_NarL-like"/>
    <property type="match status" value="1"/>
</dbReference>
<keyword evidence="1 5" id="KW-0597">Phosphoprotein</keyword>
<dbReference type="InParanoid" id="E3IZM6"/>
<dbReference type="OrthoDB" id="9808843at2"/>
<dbReference type="CDD" id="cd06170">
    <property type="entry name" value="LuxR_C_like"/>
    <property type="match status" value="1"/>
</dbReference>
<evidence type="ECO:0000256" key="3">
    <source>
        <dbReference type="ARBA" id="ARBA00023125"/>
    </source>
</evidence>
<evidence type="ECO:0000256" key="4">
    <source>
        <dbReference type="ARBA" id="ARBA00023163"/>
    </source>
</evidence>
<dbReference type="STRING" id="298654.FraEuI1c_5960"/>
<dbReference type="GO" id="GO:0000160">
    <property type="term" value="P:phosphorelay signal transduction system"/>
    <property type="evidence" value="ECO:0007669"/>
    <property type="project" value="InterPro"/>
</dbReference>
<dbReference type="PANTHER" id="PTHR43214:SF24">
    <property type="entry name" value="TRANSCRIPTIONAL REGULATORY PROTEIN NARL-RELATED"/>
    <property type="match status" value="1"/>
</dbReference>
<dbReference type="PRINTS" id="PR00038">
    <property type="entry name" value="HTHLUXR"/>
</dbReference>
<dbReference type="InterPro" id="IPR016032">
    <property type="entry name" value="Sig_transdc_resp-reg_C-effctor"/>
</dbReference>
<dbReference type="EMBL" id="CP002299">
    <property type="protein sequence ID" value="ADP83944.1"/>
    <property type="molecule type" value="Genomic_DNA"/>
</dbReference>
<evidence type="ECO:0000313" key="8">
    <source>
        <dbReference type="EMBL" id="ADP83944.1"/>
    </source>
</evidence>
<dbReference type="PANTHER" id="PTHR43214">
    <property type="entry name" value="TWO-COMPONENT RESPONSE REGULATOR"/>
    <property type="match status" value="1"/>
</dbReference>
<evidence type="ECO:0000259" key="6">
    <source>
        <dbReference type="PROSITE" id="PS50043"/>
    </source>
</evidence>
<dbReference type="SUPFAM" id="SSF52172">
    <property type="entry name" value="CheY-like"/>
    <property type="match status" value="1"/>
</dbReference>
<evidence type="ECO:0000256" key="1">
    <source>
        <dbReference type="ARBA" id="ARBA00022553"/>
    </source>
</evidence>
<accession>E3IZM6</accession>
<dbReference type="AlphaFoldDB" id="E3IZM6"/>
<dbReference type="GO" id="GO:0006355">
    <property type="term" value="P:regulation of DNA-templated transcription"/>
    <property type="evidence" value="ECO:0007669"/>
    <property type="project" value="InterPro"/>
</dbReference>
<gene>
    <name evidence="8" type="ordered locus">FraEuI1c_5960</name>
</gene>
<protein>
    <submittedName>
        <fullName evidence="8">Two component transcriptional regulator, LuxR family</fullName>
    </submittedName>
</protein>
<organism evidence="8 9">
    <name type="scientific">Pseudofrankia inefficax (strain DSM 45817 / CECT 9037 / DDB 130130 / EuI1c)</name>
    <name type="common">Frankia inefficax</name>
    <dbReference type="NCBI Taxonomy" id="298654"/>
    <lineage>
        <taxon>Bacteria</taxon>
        <taxon>Bacillati</taxon>
        <taxon>Actinomycetota</taxon>
        <taxon>Actinomycetes</taxon>
        <taxon>Frankiales</taxon>
        <taxon>Frankiaceae</taxon>
        <taxon>Pseudofrankia</taxon>
    </lineage>
</organism>
<keyword evidence="4" id="KW-0804">Transcription</keyword>
<dbReference type="eggNOG" id="COG2197">
    <property type="taxonomic scope" value="Bacteria"/>
</dbReference>
<dbReference type="InterPro" id="IPR011006">
    <property type="entry name" value="CheY-like_superfamily"/>
</dbReference>
<evidence type="ECO:0000256" key="5">
    <source>
        <dbReference type="PROSITE-ProRule" id="PRU00169"/>
    </source>
</evidence>
<dbReference type="Pfam" id="PF00072">
    <property type="entry name" value="Response_reg"/>
    <property type="match status" value="1"/>
</dbReference>
<dbReference type="FunCoup" id="E3IZM6">
    <property type="interactions" value="49"/>
</dbReference>
<feature type="domain" description="HTH luxR-type" evidence="6">
    <location>
        <begin position="167"/>
        <end position="232"/>
    </location>
</feature>
<name>E3IZM6_PSEI1</name>
<dbReference type="GO" id="GO:0003677">
    <property type="term" value="F:DNA binding"/>
    <property type="evidence" value="ECO:0007669"/>
    <property type="project" value="UniProtKB-KW"/>
</dbReference>
<keyword evidence="3" id="KW-0238">DNA-binding</keyword>
<dbReference type="Gene3D" id="3.40.50.2300">
    <property type="match status" value="1"/>
</dbReference>
<dbReference type="SMART" id="SM00421">
    <property type="entry name" value="HTH_LUXR"/>
    <property type="match status" value="1"/>
</dbReference>
<dbReference type="PROSITE" id="PS50043">
    <property type="entry name" value="HTH_LUXR_2"/>
    <property type="match status" value="1"/>
</dbReference>
<dbReference type="HOGENOM" id="CLU_000445_90_10_11"/>
<evidence type="ECO:0000256" key="2">
    <source>
        <dbReference type="ARBA" id="ARBA00023015"/>
    </source>
</evidence>
<dbReference type="InterPro" id="IPR039420">
    <property type="entry name" value="WalR-like"/>
</dbReference>
<dbReference type="RefSeq" id="WP_013427062.1">
    <property type="nucleotide sequence ID" value="NC_014666.1"/>
</dbReference>
<dbReference type="InterPro" id="IPR058245">
    <property type="entry name" value="NreC/VraR/RcsB-like_REC"/>
</dbReference>
<proteinExistence type="predicted"/>
<evidence type="ECO:0000313" key="9">
    <source>
        <dbReference type="Proteomes" id="UP000002484"/>
    </source>
</evidence>
<dbReference type="PROSITE" id="PS50110">
    <property type="entry name" value="RESPONSE_REGULATORY"/>
    <property type="match status" value="1"/>
</dbReference>
<dbReference type="InterPro" id="IPR000792">
    <property type="entry name" value="Tscrpt_reg_LuxR_C"/>
</dbReference>
<sequence length="246" mass="26206">MADPSGQDLPGGAESATPIRVLLADDQPLIRLGFRMFLRAEPGIEVVGEADDGASAVRLARQLRPDVVFMDVRMPGMDGIEATAAIVAARLPTRVLILTTFDLDQYVYAGLRAGASGFLLKDARPAELAAAAHAVAAGEAVIAPSATRRLLETFTPLLPTPEQADARAATLAALTDREHDVLLLVAQARTNREIADELHVSEATVKVHVGRILAKLGLRDRVQTVAFAYETGLITPSAYRSPGNQR</sequence>
<dbReference type="KEGG" id="fri:FraEuI1c_5960"/>